<keyword evidence="2" id="KW-0547">Nucleotide-binding</keyword>
<dbReference type="EMBL" id="CP117884">
    <property type="protein sequence ID" value="WDF83608.1"/>
    <property type="molecule type" value="Genomic_DNA"/>
</dbReference>
<dbReference type="SMART" id="SM00382">
    <property type="entry name" value="AAA"/>
    <property type="match status" value="1"/>
</dbReference>
<proteinExistence type="predicted"/>
<sequence length="282" mass="31546">MADSTSNSMQRMDFPLLHKVKLLDETCPKHPDQHLIQLPGHEPFCPLDTREDIQELGKQIELGYFAKRERYETTDVLARESIFDDDKAKNCTFDSYITKPGDETEANKKLARHLAGKYLNPNFRANTILTGTPGTGKTHLAMAMLNAVNDHIKPPTSCLFVNVNELARRVKDSFRYNDAPLDEKAATSLLGGVGLLVLDDLGSESVFKSSGNSEASDWIQQLLYGVINNREGRIIITTNFSNSELSRIYSKRLLSRMYRGMEAAGSVIKFTDKTADKRGGQL</sequence>
<dbReference type="Proteomes" id="UP001220377">
    <property type="component" value="Chromosome"/>
</dbReference>
<dbReference type="PANTHER" id="PTHR30050">
    <property type="entry name" value="CHROMOSOMAL REPLICATION INITIATOR PROTEIN DNAA"/>
    <property type="match status" value="1"/>
</dbReference>
<keyword evidence="3" id="KW-1185">Reference proteome</keyword>
<dbReference type="InterPro" id="IPR003593">
    <property type="entry name" value="AAA+_ATPase"/>
</dbReference>
<reference evidence="2 3" key="1">
    <citation type="submission" date="2023-02" db="EMBL/GenBank/DDBJ databases">
        <title>Genome sequence of Lacticaseibacillus sp. KACC 23028.</title>
        <authorList>
            <person name="Kim S."/>
            <person name="Heo J."/>
            <person name="Kwon S.-W."/>
        </authorList>
    </citation>
    <scope>NUCLEOTIDE SEQUENCE [LARGE SCALE GENOMIC DNA]</scope>
    <source>
        <strain evidence="2 3">KACC 23028</strain>
    </source>
</reference>
<dbReference type="SUPFAM" id="SSF52540">
    <property type="entry name" value="P-loop containing nucleoside triphosphate hydrolases"/>
    <property type="match status" value="1"/>
</dbReference>
<dbReference type="Pfam" id="PF01695">
    <property type="entry name" value="IstB_IS21"/>
    <property type="match status" value="1"/>
</dbReference>
<name>A0ABY7WTX7_9LACO</name>
<dbReference type="PANTHER" id="PTHR30050:SF4">
    <property type="entry name" value="ATP-BINDING PROTEIN RV3427C IN INSERTION SEQUENCE-RELATED"/>
    <property type="match status" value="1"/>
</dbReference>
<protein>
    <submittedName>
        <fullName evidence="2">ATP-binding protein</fullName>
    </submittedName>
</protein>
<dbReference type="InterPro" id="IPR027417">
    <property type="entry name" value="P-loop_NTPase"/>
</dbReference>
<feature type="domain" description="AAA+ ATPase" evidence="1">
    <location>
        <begin position="123"/>
        <end position="262"/>
    </location>
</feature>
<dbReference type="RefSeq" id="WP_274261874.1">
    <property type="nucleotide sequence ID" value="NZ_CP117884.1"/>
</dbReference>
<organism evidence="2 3">
    <name type="scientific">Lacticaseibacillus pabuli</name>
    <dbReference type="NCBI Taxonomy" id="3025672"/>
    <lineage>
        <taxon>Bacteria</taxon>
        <taxon>Bacillati</taxon>
        <taxon>Bacillota</taxon>
        <taxon>Bacilli</taxon>
        <taxon>Lactobacillales</taxon>
        <taxon>Lactobacillaceae</taxon>
        <taxon>Lacticaseibacillus</taxon>
    </lineage>
</organism>
<evidence type="ECO:0000313" key="3">
    <source>
        <dbReference type="Proteomes" id="UP001220377"/>
    </source>
</evidence>
<dbReference type="GO" id="GO:0005524">
    <property type="term" value="F:ATP binding"/>
    <property type="evidence" value="ECO:0007669"/>
    <property type="project" value="UniProtKB-KW"/>
</dbReference>
<evidence type="ECO:0000313" key="2">
    <source>
        <dbReference type="EMBL" id="WDF83608.1"/>
    </source>
</evidence>
<evidence type="ECO:0000259" key="1">
    <source>
        <dbReference type="SMART" id="SM00382"/>
    </source>
</evidence>
<gene>
    <name evidence="2" type="ORF">PQ472_05070</name>
</gene>
<keyword evidence="2" id="KW-0067">ATP-binding</keyword>
<accession>A0ABY7WTX7</accession>
<dbReference type="Gene3D" id="3.40.50.300">
    <property type="entry name" value="P-loop containing nucleotide triphosphate hydrolases"/>
    <property type="match status" value="1"/>
</dbReference>
<dbReference type="InterPro" id="IPR002611">
    <property type="entry name" value="IstB_ATP-bd"/>
</dbReference>